<feature type="domain" description="G-protein coupled receptors family 1 profile" evidence="6">
    <location>
        <begin position="55"/>
        <end position="321"/>
    </location>
</feature>
<feature type="transmembrane region" description="Helical" evidence="5">
    <location>
        <begin position="212"/>
        <end position="234"/>
    </location>
</feature>
<evidence type="ECO:0000313" key="8">
    <source>
        <dbReference type="Proteomes" id="UP000311919"/>
    </source>
</evidence>
<evidence type="ECO:0000259" key="6">
    <source>
        <dbReference type="PROSITE" id="PS50262"/>
    </source>
</evidence>
<evidence type="ECO:0000313" key="7">
    <source>
        <dbReference type="EMBL" id="TNN19958.1"/>
    </source>
</evidence>
<evidence type="ECO:0000256" key="1">
    <source>
        <dbReference type="ARBA" id="ARBA00004370"/>
    </source>
</evidence>
<keyword evidence="4 5" id="KW-0472">Membrane</keyword>
<protein>
    <submittedName>
        <fullName evidence="7">Rhodopsin-like orphan GPCR</fullName>
    </submittedName>
</protein>
<evidence type="ECO:0000256" key="4">
    <source>
        <dbReference type="ARBA" id="ARBA00023136"/>
    </source>
</evidence>
<dbReference type="PROSITE" id="PS50262">
    <property type="entry name" value="G_PROTEIN_RECEP_F1_2"/>
    <property type="match status" value="1"/>
</dbReference>
<evidence type="ECO:0000256" key="3">
    <source>
        <dbReference type="ARBA" id="ARBA00022989"/>
    </source>
</evidence>
<dbReference type="OrthoDB" id="6256864at2759"/>
<feature type="transmembrane region" description="Helical" evidence="5">
    <location>
        <begin position="75"/>
        <end position="97"/>
    </location>
</feature>
<dbReference type="AlphaFoldDB" id="A0A4Z2DU59"/>
<feature type="transmembrane region" description="Helical" evidence="5">
    <location>
        <begin position="260"/>
        <end position="282"/>
    </location>
</feature>
<dbReference type="InterPro" id="IPR017452">
    <property type="entry name" value="GPCR_Rhodpsn_7TM"/>
</dbReference>
<name>A0A4Z2DU59_SCHJA</name>
<dbReference type="SUPFAM" id="SSF81321">
    <property type="entry name" value="Family A G protein-coupled receptor-like"/>
    <property type="match status" value="1"/>
</dbReference>
<dbReference type="GO" id="GO:0016020">
    <property type="term" value="C:membrane"/>
    <property type="evidence" value="ECO:0007669"/>
    <property type="project" value="UniProtKB-SubCell"/>
</dbReference>
<feature type="transmembrane region" description="Helical" evidence="5">
    <location>
        <begin position="40"/>
        <end position="63"/>
    </location>
</feature>
<accession>A0A4Z2DU59</accession>
<keyword evidence="3 5" id="KW-1133">Transmembrane helix</keyword>
<evidence type="ECO:0000256" key="5">
    <source>
        <dbReference type="SAM" id="Phobius"/>
    </source>
</evidence>
<feature type="transmembrane region" description="Helical" evidence="5">
    <location>
        <begin position="166"/>
        <end position="192"/>
    </location>
</feature>
<sequence length="330" mass="37447">MSNLSEYPGEIFRQCDLLNIINSSDLQIAKCNLSILIGVWAAYLLPLFGVICMISNLTIGILIIAKANRVPGQMIWICGICLSNVVVDIMFIWLWQFPSKGLPYASNQGIFFSIAYVSSDTCRLFYYVYSYSSTLMCNMRVCSSLNRCLAVYMPSKYKSFPIRYRWYIFISIVIITGLLMIPFGTTTGWFTLGPTIRCWMNPNDVNIHFLQTLLSNLGPIQTVIVIILDIIFLFKVHKYLKKQINVSLTSIERSQLNTSILLLLSSISFICISLPQAVLSIITRLGVYSKEDVYMEKGHTLYNCNVMFVLMISHFTEESAYCGLGNIQTT</sequence>
<keyword evidence="2 5" id="KW-0812">Transmembrane</keyword>
<evidence type="ECO:0000256" key="2">
    <source>
        <dbReference type="ARBA" id="ARBA00022692"/>
    </source>
</evidence>
<keyword evidence="8" id="KW-1185">Reference proteome</keyword>
<dbReference type="EMBL" id="SKCS01000037">
    <property type="protein sequence ID" value="TNN19958.1"/>
    <property type="molecule type" value="Genomic_DNA"/>
</dbReference>
<dbReference type="Proteomes" id="UP000311919">
    <property type="component" value="Unassembled WGS sequence"/>
</dbReference>
<dbReference type="Gene3D" id="1.20.1070.10">
    <property type="entry name" value="Rhodopsin 7-helix transmembrane proteins"/>
    <property type="match status" value="1"/>
</dbReference>
<organism evidence="7 8">
    <name type="scientific">Schistosoma japonicum</name>
    <name type="common">Blood fluke</name>
    <dbReference type="NCBI Taxonomy" id="6182"/>
    <lineage>
        <taxon>Eukaryota</taxon>
        <taxon>Metazoa</taxon>
        <taxon>Spiralia</taxon>
        <taxon>Lophotrochozoa</taxon>
        <taxon>Platyhelminthes</taxon>
        <taxon>Trematoda</taxon>
        <taxon>Digenea</taxon>
        <taxon>Strigeidida</taxon>
        <taxon>Schistosomatoidea</taxon>
        <taxon>Schistosomatidae</taxon>
        <taxon>Schistosoma</taxon>
    </lineage>
</organism>
<comment type="caution">
    <text evidence="7">The sequence shown here is derived from an EMBL/GenBank/DDBJ whole genome shotgun (WGS) entry which is preliminary data.</text>
</comment>
<reference evidence="7 8" key="1">
    <citation type="submission" date="2019-03" db="EMBL/GenBank/DDBJ databases">
        <title>An improved genome assembly of the fluke Schistosoma japonicum.</title>
        <authorList>
            <person name="Hu W."/>
            <person name="Luo F."/>
            <person name="Yin M."/>
            <person name="Mo X."/>
            <person name="Sun C."/>
            <person name="Wu Q."/>
            <person name="Zhu B."/>
            <person name="Xiang M."/>
            <person name="Wang J."/>
            <person name="Wang Y."/>
            <person name="Zhang T."/>
            <person name="Xu B."/>
            <person name="Zheng H."/>
            <person name="Feng Z."/>
        </authorList>
    </citation>
    <scope>NUCLEOTIDE SEQUENCE [LARGE SCALE GENOMIC DNA]</scope>
    <source>
        <strain evidence="7">HuSjv2</strain>
        <tissue evidence="7">Worms</tissue>
    </source>
</reference>
<feature type="transmembrane region" description="Helical" evidence="5">
    <location>
        <begin position="109"/>
        <end position="129"/>
    </location>
</feature>
<gene>
    <name evidence="7" type="ORF">EWB00_005631</name>
</gene>
<comment type="subcellular location">
    <subcellularLocation>
        <location evidence="1">Membrane</location>
    </subcellularLocation>
</comment>
<proteinExistence type="predicted"/>